<evidence type="ECO:0000259" key="1">
    <source>
        <dbReference type="Pfam" id="PF01636"/>
    </source>
</evidence>
<evidence type="ECO:0000313" key="3">
    <source>
        <dbReference type="Proteomes" id="UP000547209"/>
    </source>
</evidence>
<dbReference type="SUPFAM" id="SSF56112">
    <property type="entry name" value="Protein kinase-like (PK-like)"/>
    <property type="match status" value="1"/>
</dbReference>
<protein>
    <submittedName>
        <fullName evidence="2">Phosphotransferase</fullName>
    </submittedName>
</protein>
<keyword evidence="2" id="KW-0808">Transferase</keyword>
<dbReference type="InterPro" id="IPR002575">
    <property type="entry name" value="Aminoglycoside_PTrfase"/>
</dbReference>
<dbReference type="InterPro" id="IPR051678">
    <property type="entry name" value="AGP_Transferase"/>
</dbReference>
<sequence length="318" mass="36001">MDRDWERSLPFEPIGEAEIASLLRQYDAKLRLTRVLPLSDEGKRNTNYRVWTDDGDSSLVLRVYASGDDGWRRESALFRRMRQLDVPVQRLCYQGEAEGRAFGIYSFAEGRSLQAEMLSGARPEPDLLHALGAFAARIHSVRYGAPGFLDERLQPQPGLAPLADWFGFFLDDRVRERLGEPLAADLSRLIEDRRTTWAELDRHACLVHGDFRPANIAVSGGRVSAVLDWEFAMAGHAIADLGQWFRYGRLFEGPLQAAFVAGYEDASGSKLPHQWERLARLRDLSNLLQMLGGEAELPNRHQDLRALIEATVRRVNDK</sequence>
<reference evidence="2 3" key="1">
    <citation type="submission" date="2020-08" db="EMBL/GenBank/DDBJ databases">
        <title>Cohnella phylogeny.</title>
        <authorList>
            <person name="Dunlap C."/>
        </authorList>
    </citation>
    <scope>NUCLEOTIDE SEQUENCE [LARGE SCALE GENOMIC DNA]</scope>
    <source>
        <strain evidence="2 3">DSM 28246</strain>
    </source>
</reference>
<organism evidence="2 3">
    <name type="scientific">Cohnella nanjingensis</name>
    <dbReference type="NCBI Taxonomy" id="1387779"/>
    <lineage>
        <taxon>Bacteria</taxon>
        <taxon>Bacillati</taxon>
        <taxon>Bacillota</taxon>
        <taxon>Bacilli</taxon>
        <taxon>Bacillales</taxon>
        <taxon>Paenibacillaceae</taxon>
        <taxon>Cohnella</taxon>
    </lineage>
</organism>
<dbReference type="RefSeq" id="WP_185140627.1">
    <property type="nucleotide sequence ID" value="NZ_JACJVP010000001.1"/>
</dbReference>
<dbReference type="Pfam" id="PF01636">
    <property type="entry name" value="APH"/>
    <property type="match status" value="1"/>
</dbReference>
<dbReference type="EMBL" id="JACJVP010000001">
    <property type="protein sequence ID" value="MBB6669189.1"/>
    <property type="molecule type" value="Genomic_DNA"/>
</dbReference>
<dbReference type="Gene3D" id="3.90.1200.10">
    <property type="match status" value="1"/>
</dbReference>
<comment type="caution">
    <text evidence="2">The sequence shown here is derived from an EMBL/GenBank/DDBJ whole genome shotgun (WGS) entry which is preliminary data.</text>
</comment>
<dbReference type="AlphaFoldDB" id="A0A7X0VE51"/>
<name>A0A7X0VE51_9BACL</name>
<feature type="domain" description="Aminoglycoside phosphotransferase" evidence="1">
    <location>
        <begin position="41"/>
        <end position="273"/>
    </location>
</feature>
<gene>
    <name evidence="2" type="ORF">H7C19_00650</name>
</gene>
<accession>A0A7X0VE51</accession>
<dbReference type="PANTHER" id="PTHR21310">
    <property type="entry name" value="AMINOGLYCOSIDE PHOSPHOTRANSFERASE-RELATED-RELATED"/>
    <property type="match status" value="1"/>
</dbReference>
<keyword evidence="3" id="KW-1185">Reference proteome</keyword>
<dbReference type="Proteomes" id="UP000547209">
    <property type="component" value="Unassembled WGS sequence"/>
</dbReference>
<dbReference type="InterPro" id="IPR011009">
    <property type="entry name" value="Kinase-like_dom_sf"/>
</dbReference>
<evidence type="ECO:0000313" key="2">
    <source>
        <dbReference type="EMBL" id="MBB6669189.1"/>
    </source>
</evidence>
<proteinExistence type="predicted"/>
<dbReference type="GO" id="GO:0016740">
    <property type="term" value="F:transferase activity"/>
    <property type="evidence" value="ECO:0007669"/>
    <property type="project" value="UniProtKB-KW"/>
</dbReference>